<evidence type="ECO:0000256" key="1">
    <source>
        <dbReference type="ARBA" id="ARBA00001917"/>
    </source>
</evidence>
<gene>
    <name evidence="5" type="ORF">NG895_01405</name>
</gene>
<accession>A0A9X2JFM1</accession>
<evidence type="ECO:0000256" key="3">
    <source>
        <dbReference type="ARBA" id="ARBA00023002"/>
    </source>
</evidence>
<dbReference type="InterPro" id="IPR013785">
    <property type="entry name" value="Aldolase_TIM"/>
</dbReference>
<evidence type="ECO:0000313" key="5">
    <source>
        <dbReference type="EMBL" id="MCO6042553.1"/>
    </source>
</evidence>
<name>A0A9X2JFM1_9BACT</name>
<protein>
    <submittedName>
        <fullName evidence="5">Alkene reductase</fullName>
    </submittedName>
</protein>
<dbReference type="AlphaFoldDB" id="A0A9X2JFM1"/>
<dbReference type="PANTHER" id="PTHR22893:SF91">
    <property type="entry name" value="NADPH DEHYDROGENASE 2-RELATED"/>
    <property type="match status" value="1"/>
</dbReference>
<feature type="domain" description="NADH:flavin oxidoreductase/NADH oxidase N-terminal" evidence="4">
    <location>
        <begin position="7"/>
        <end position="336"/>
    </location>
</feature>
<dbReference type="InterPro" id="IPR045247">
    <property type="entry name" value="Oye-like"/>
</dbReference>
<comment type="cofactor">
    <cofactor evidence="1">
        <name>FMN</name>
        <dbReference type="ChEBI" id="CHEBI:58210"/>
    </cofactor>
</comment>
<dbReference type="RefSeq" id="WP_252850654.1">
    <property type="nucleotide sequence ID" value="NZ_JAMXLR010000006.1"/>
</dbReference>
<dbReference type="EMBL" id="JAMXLR010000006">
    <property type="protein sequence ID" value="MCO6042553.1"/>
    <property type="molecule type" value="Genomic_DNA"/>
</dbReference>
<dbReference type="Pfam" id="PF00724">
    <property type="entry name" value="Oxidored_FMN"/>
    <property type="match status" value="1"/>
</dbReference>
<dbReference type="InterPro" id="IPR001155">
    <property type="entry name" value="OxRdtase_FMN_N"/>
</dbReference>
<dbReference type="GO" id="GO:0010181">
    <property type="term" value="F:FMN binding"/>
    <property type="evidence" value="ECO:0007669"/>
    <property type="project" value="InterPro"/>
</dbReference>
<dbReference type="GO" id="GO:0005829">
    <property type="term" value="C:cytosol"/>
    <property type="evidence" value="ECO:0007669"/>
    <property type="project" value="UniProtKB-ARBA"/>
</dbReference>
<evidence type="ECO:0000259" key="4">
    <source>
        <dbReference type="Pfam" id="PF00724"/>
    </source>
</evidence>
<sequence>MNANEFLFRPLQTGDIELPNRVLMAPLTRGRAPGRVPNELMVEYYQQRASAGLIISEATAISPQGYGWHQAPAIYNDEQVAGWKRVTDAVHEAGGRIFVQLWHMGRVSHPDFQDGKPPVGPSAIAATGEAHTPTGKKPYVVPHALTTDEIASIVADYAAATVRARQAGFDGVEIHGANGYLIDQFLRDAANQRDDEYGGSVENRLRFLREVVTAVADAWSPVRTGLRLSPTMNGQGMHDSNPVALYTAAAEMLNGFDLAYVHTAEAIQPGRLYNADAERVTPHIRQAYQGVLVTNGGYDKESAAEAIASGQADAIAFGQPFIANPDLPERLRVDAPLNEPVVATYYSQGPTGYVDYPTLAEATGF</sequence>
<dbReference type="GO" id="GO:0016628">
    <property type="term" value="F:oxidoreductase activity, acting on the CH-CH group of donors, NAD or NADP as acceptor"/>
    <property type="evidence" value="ECO:0007669"/>
    <property type="project" value="UniProtKB-ARBA"/>
</dbReference>
<dbReference type="FunFam" id="3.20.20.70:FF:000059">
    <property type="entry name" value="N-ethylmaleimide reductase, FMN-linked"/>
    <property type="match status" value="1"/>
</dbReference>
<dbReference type="SUPFAM" id="SSF51395">
    <property type="entry name" value="FMN-linked oxidoreductases"/>
    <property type="match status" value="1"/>
</dbReference>
<dbReference type="PANTHER" id="PTHR22893">
    <property type="entry name" value="NADH OXIDOREDUCTASE-RELATED"/>
    <property type="match status" value="1"/>
</dbReference>
<evidence type="ECO:0000256" key="2">
    <source>
        <dbReference type="ARBA" id="ARBA00005979"/>
    </source>
</evidence>
<comment type="caution">
    <text evidence="5">The sequence shown here is derived from an EMBL/GenBank/DDBJ whole genome shotgun (WGS) entry which is preliminary data.</text>
</comment>
<keyword evidence="6" id="KW-1185">Reference proteome</keyword>
<keyword evidence="3" id="KW-0560">Oxidoreductase</keyword>
<reference evidence="5" key="1">
    <citation type="submission" date="2022-06" db="EMBL/GenBank/DDBJ databases">
        <title>Aeoliella straminimaris, a novel planctomycete from sediments.</title>
        <authorList>
            <person name="Vitorino I.R."/>
            <person name="Lage O.M."/>
        </authorList>
    </citation>
    <scope>NUCLEOTIDE SEQUENCE</scope>
    <source>
        <strain evidence="5">ICT_H6.2</strain>
    </source>
</reference>
<dbReference type="Proteomes" id="UP001155241">
    <property type="component" value="Unassembled WGS sequence"/>
</dbReference>
<proteinExistence type="inferred from homology"/>
<dbReference type="Gene3D" id="3.20.20.70">
    <property type="entry name" value="Aldolase class I"/>
    <property type="match status" value="1"/>
</dbReference>
<organism evidence="5 6">
    <name type="scientific">Aeoliella straminimaris</name>
    <dbReference type="NCBI Taxonomy" id="2954799"/>
    <lineage>
        <taxon>Bacteria</taxon>
        <taxon>Pseudomonadati</taxon>
        <taxon>Planctomycetota</taxon>
        <taxon>Planctomycetia</taxon>
        <taxon>Pirellulales</taxon>
        <taxon>Lacipirellulaceae</taxon>
        <taxon>Aeoliella</taxon>
    </lineage>
</organism>
<dbReference type="CDD" id="cd02933">
    <property type="entry name" value="OYE_like_FMN"/>
    <property type="match status" value="1"/>
</dbReference>
<comment type="similarity">
    <text evidence="2">Belongs to the NADH:flavin oxidoreductase/NADH oxidase family.</text>
</comment>
<evidence type="ECO:0000313" key="6">
    <source>
        <dbReference type="Proteomes" id="UP001155241"/>
    </source>
</evidence>